<dbReference type="SUPFAM" id="SSF141571">
    <property type="entry name" value="Pentapeptide repeat-like"/>
    <property type="match status" value="1"/>
</dbReference>
<evidence type="ECO:0000313" key="1">
    <source>
        <dbReference type="EMBL" id="SYX86229.1"/>
    </source>
</evidence>
<dbReference type="EMBL" id="LS992241">
    <property type="protein sequence ID" value="SYX86229.1"/>
    <property type="molecule type" value="Genomic_DNA"/>
</dbReference>
<sequence>MLEGNRDHSHALHNIHWDDLRADCENCFGLCCVALPFAVSADFAMSKDAGVPCSNLQADYRCGIHVNLRECGCKGCTVFECFGAGQKVSQITFEGIDWRESSERAKTMYHVFPIMHQLHEMLWYLHEALVLEAACSIRQELNMTLEETVRLTELRADEILKVDVHAHRANVNRLLLQTSELVWMDVRRNLKGNSKERRKNYRGADLMGAKLKSADLRGADLRGAYLIAADLRHANLRAADLIGADLRDADLCGADLRDSIFLTQVQINATKGDLHTQLPGRLSRPAHWIA</sequence>
<dbReference type="PANTHER" id="PTHR14136">
    <property type="entry name" value="BTB_POZ DOMAIN-CONTAINING PROTEIN KCTD9"/>
    <property type="match status" value="1"/>
</dbReference>
<evidence type="ECO:0000313" key="2">
    <source>
        <dbReference type="Proteomes" id="UP000304148"/>
    </source>
</evidence>
<reference evidence="2" key="1">
    <citation type="submission" date="2018-08" db="EMBL/GenBank/DDBJ databases">
        <authorList>
            <person name="Chevrot R."/>
        </authorList>
    </citation>
    <scope>NUCLEOTIDE SEQUENCE [LARGE SCALE GENOMIC DNA]</scope>
</reference>
<dbReference type="RefSeq" id="WP_138188255.1">
    <property type="nucleotide sequence ID" value="NZ_LS992241.1"/>
</dbReference>
<proteinExistence type="predicted"/>
<accession>A0A383RIN3</accession>
<dbReference type="Proteomes" id="UP000304148">
    <property type="component" value="Chromosome"/>
</dbReference>
<name>A0A383RIN3_PAEAL</name>
<protein>
    <recommendedName>
        <fullName evidence="3">Pentapeptide repeat-containing protein</fullName>
    </recommendedName>
</protein>
<dbReference type="AlphaFoldDB" id="A0A383RIN3"/>
<gene>
    <name evidence="1" type="primary">yybG</name>
    <name evidence="1" type="ORF">PBLR_14651</name>
</gene>
<dbReference type="PANTHER" id="PTHR14136:SF37">
    <property type="entry name" value="PENTAPEPTIDE REPEAT-CONTAINING PROTEIN"/>
    <property type="match status" value="1"/>
</dbReference>
<dbReference type="InterPro" id="IPR051082">
    <property type="entry name" value="Pentapeptide-BTB/POZ_domain"/>
</dbReference>
<organism evidence="1 2">
    <name type="scientific">Paenibacillus alvei</name>
    <name type="common">Bacillus alvei</name>
    <dbReference type="NCBI Taxonomy" id="44250"/>
    <lineage>
        <taxon>Bacteria</taxon>
        <taxon>Bacillati</taxon>
        <taxon>Bacillota</taxon>
        <taxon>Bacilli</taxon>
        <taxon>Bacillales</taxon>
        <taxon>Paenibacillaceae</taxon>
        <taxon>Paenibacillus</taxon>
    </lineage>
</organism>
<evidence type="ECO:0008006" key="3">
    <source>
        <dbReference type="Google" id="ProtNLM"/>
    </source>
</evidence>
<dbReference type="Gene3D" id="2.160.20.80">
    <property type="entry name" value="E3 ubiquitin-protein ligase SopA"/>
    <property type="match status" value="1"/>
</dbReference>
<dbReference type="Pfam" id="PF00805">
    <property type="entry name" value="Pentapeptide"/>
    <property type="match status" value="1"/>
</dbReference>
<dbReference type="InterPro" id="IPR001646">
    <property type="entry name" value="5peptide_repeat"/>
</dbReference>